<keyword evidence="5" id="KW-1185">Reference proteome</keyword>
<dbReference type="AlphaFoldDB" id="A0A0J7L0X3"/>
<protein>
    <submittedName>
        <fullName evidence="4">Rcc1 and btb domain-containing protein 1-like protein</fullName>
    </submittedName>
</protein>
<accession>A0A0J7L0X3</accession>
<evidence type="ECO:0000313" key="5">
    <source>
        <dbReference type="Proteomes" id="UP000036403"/>
    </source>
</evidence>
<feature type="repeat" description="RCC1" evidence="2">
    <location>
        <begin position="127"/>
        <end position="178"/>
    </location>
</feature>
<dbReference type="Pfam" id="PF25390">
    <property type="entry name" value="WD40_RLD"/>
    <property type="match status" value="1"/>
</dbReference>
<evidence type="ECO:0000256" key="2">
    <source>
        <dbReference type="PROSITE-ProRule" id="PRU00235"/>
    </source>
</evidence>
<dbReference type="InterPro" id="IPR051210">
    <property type="entry name" value="Ub_ligase/GEF_domain"/>
</dbReference>
<dbReference type="OrthoDB" id="5981550at2759"/>
<dbReference type="InterPro" id="IPR009091">
    <property type="entry name" value="RCC1/BLIP-II"/>
</dbReference>
<dbReference type="PROSITE" id="PS00626">
    <property type="entry name" value="RCC1_2"/>
    <property type="match status" value="1"/>
</dbReference>
<dbReference type="PRINTS" id="PR00633">
    <property type="entry name" value="RCCNDNSATION"/>
</dbReference>
<proteinExistence type="predicted"/>
<dbReference type="PROSITE" id="PS50012">
    <property type="entry name" value="RCC1_3"/>
    <property type="match status" value="3"/>
</dbReference>
<comment type="caution">
    <text evidence="4">The sequence shown here is derived from an EMBL/GenBank/DDBJ whole genome shotgun (WGS) entry which is preliminary data.</text>
</comment>
<evidence type="ECO:0000256" key="1">
    <source>
        <dbReference type="ARBA" id="ARBA00022737"/>
    </source>
</evidence>
<gene>
    <name evidence="4" type="ORF">RF55_3619</name>
</gene>
<organism evidence="4 5">
    <name type="scientific">Lasius niger</name>
    <name type="common">Black garden ant</name>
    <dbReference type="NCBI Taxonomy" id="67767"/>
    <lineage>
        <taxon>Eukaryota</taxon>
        <taxon>Metazoa</taxon>
        <taxon>Ecdysozoa</taxon>
        <taxon>Arthropoda</taxon>
        <taxon>Hexapoda</taxon>
        <taxon>Insecta</taxon>
        <taxon>Pterygota</taxon>
        <taxon>Neoptera</taxon>
        <taxon>Endopterygota</taxon>
        <taxon>Hymenoptera</taxon>
        <taxon>Apocrita</taxon>
        <taxon>Aculeata</taxon>
        <taxon>Formicoidea</taxon>
        <taxon>Formicidae</taxon>
        <taxon>Formicinae</taxon>
        <taxon>Lasius</taxon>
        <taxon>Lasius</taxon>
    </lineage>
</organism>
<dbReference type="Gene3D" id="2.130.10.30">
    <property type="entry name" value="Regulator of chromosome condensation 1/beta-lactamase-inhibitor protein II"/>
    <property type="match status" value="1"/>
</dbReference>
<dbReference type="InterPro" id="IPR058923">
    <property type="entry name" value="RCC1-like_dom"/>
</dbReference>
<dbReference type="PANTHER" id="PTHR22870:SF408">
    <property type="entry name" value="OS09G0560450 PROTEIN"/>
    <property type="match status" value="1"/>
</dbReference>
<evidence type="ECO:0000259" key="3">
    <source>
        <dbReference type="Pfam" id="PF25390"/>
    </source>
</evidence>
<evidence type="ECO:0000313" key="4">
    <source>
        <dbReference type="EMBL" id="KMQ96119.1"/>
    </source>
</evidence>
<reference evidence="4 5" key="1">
    <citation type="submission" date="2015-04" db="EMBL/GenBank/DDBJ databases">
        <title>Lasius niger genome sequencing.</title>
        <authorList>
            <person name="Konorov E.A."/>
            <person name="Nikitin M.A."/>
            <person name="Kirill M.V."/>
            <person name="Chang P."/>
        </authorList>
    </citation>
    <scope>NUCLEOTIDE SEQUENCE [LARGE SCALE GENOMIC DNA]</scope>
    <source>
        <tissue evidence="4">Whole</tissue>
    </source>
</reference>
<dbReference type="PaxDb" id="67767-A0A0J7L0X3"/>
<feature type="repeat" description="RCC1" evidence="2">
    <location>
        <begin position="179"/>
        <end position="232"/>
    </location>
</feature>
<feature type="repeat" description="RCC1" evidence="2">
    <location>
        <begin position="76"/>
        <end position="126"/>
    </location>
</feature>
<dbReference type="SUPFAM" id="SSF50985">
    <property type="entry name" value="RCC1/BLIP-II"/>
    <property type="match status" value="1"/>
</dbReference>
<keyword evidence="1" id="KW-0677">Repeat</keyword>
<sequence>MIMASSERNAALIMTKDKMVYGLGDNRSGQLGIGNMRKTSHPIKVKALCGKTIKAFYNPALDCDLHCYMFALTEAGEVYTWGGIEYEELFNHPSDGLPWQVKFQLKGKKIVGIACGELFNMAFTDNGNVYSWGINNYDQLRIGNGEKQTDPCIIASLIHVTIVKVACGSQHSLALTTEGELYSWGNNNYGQLGHGKNTKIKTNPVMLNVPHMGKVADIITQCNEQSVAVAEDGCVYVWGWGLLIKGVVWIPSSTKYSTIYDALKYNVPYIINDDRTENELNILKDLKTIFDNRLTIDLTISHQKAIDFEMHKDFLKIRC</sequence>
<dbReference type="Proteomes" id="UP000036403">
    <property type="component" value="Unassembled WGS sequence"/>
</dbReference>
<feature type="domain" description="RCC1-like" evidence="3">
    <location>
        <begin position="8"/>
        <end position="241"/>
    </location>
</feature>
<dbReference type="PANTHER" id="PTHR22870">
    <property type="entry name" value="REGULATOR OF CHROMOSOME CONDENSATION"/>
    <property type="match status" value="1"/>
</dbReference>
<dbReference type="InterPro" id="IPR000408">
    <property type="entry name" value="Reg_chr_condens"/>
</dbReference>
<dbReference type="EMBL" id="LBMM01001540">
    <property type="protein sequence ID" value="KMQ96119.1"/>
    <property type="molecule type" value="Genomic_DNA"/>
</dbReference>
<name>A0A0J7L0X3_LASNI</name>
<dbReference type="STRING" id="67767.A0A0J7L0X3"/>